<evidence type="ECO:0000313" key="2">
    <source>
        <dbReference type="Proteomes" id="UP000182100"/>
    </source>
</evidence>
<sequence length="141" mass="15538">MPSQAIIDKLAESNGVSAFNMKWIKNEFNSTWERLSESRCRELKEWLQSQDIGYLCPGAHESHDRRVCPLPSSETAEVLLYQKNSAIGAIVQLISFDAPICSRPVAVGGMLSIMAGILENSLKGVFEDGRDLLGERSPGNL</sequence>
<dbReference type="EMBL" id="FMZK01000010">
    <property type="protein sequence ID" value="SDD66209.1"/>
    <property type="molecule type" value="Genomic_DNA"/>
</dbReference>
<protein>
    <submittedName>
        <fullName evidence="1">Uncharacterized protein</fullName>
    </submittedName>
</protein>
<dbReference type="AlphaFoldDB" id="A0A1G6WKA0"/>
<accession>A0A1G6WKA0</accession>
<evidence type="ECO:0000313" key="1">
    <source>
        <dbReference type="EMBL" id="SDD66209.1"/>
    </source>
</evidence>
<proteinExistence type="predicted"/>
<name>A0A1G6WKA0_9ACTN</name>
<organism evidence="1 2">
    <name type="scientific">Streptomyces prasinopilosus</name>
    <dbReference type="NCBI Taxonomy" id="67344"/>
    <lineage>
        <taxon>Bacteria</taxon>
        <taxon>Bacillati</taxon>
        <taxon>Actinomycetota</taxon>
        <taxon>Actinomycetes</taxon>
        <taxon>Kitasatosporales</taxon>
        <taxon>Streptomycetaceae</taxon>
        <taxon>Streptomyces</taxon>
    </lineage>
</organism>
<keyword evidence="2" id="KW-1185">Reference proteome</keyword>
<reference evidence="2" key="1">
    <citation type="submission" date="2016-10" db="EMBL/GenBank/DDBJ databases">
        <authorList>
            <person name="Varghese N."/>
            <person name="Submissions S."/>
        </authorList>
    </citation>
    <scope>NUCLEOTIDE SEQUENCE [LARGE SCALE GENOMIC DNA]</scope>
    <source>
        <strain evidence="2">CGMCC 4.3504</strain>
    </source>
</reference>
<dbReference type="Proteomes" id="UP000182100">
    <property type="component" value="Unassembled WGS sequence"/>
</dbReference>
<dbReference type="RefSeq" id="WP_055572287.1">
    <property type="nucleotide sequence ID" value="NZ_FMZK01000010.1"/>
</dbReference>
<gene>
    <name evidence="1" type="ORF">SAMN05216505_110137</name>
</gene>